<keyword evidence="7" id="KW-1185">Reference proteome</keyword>
<dbReference type="AlphaFoldDB" id="A0A9C6XUX5"/>
<keyword evidence="2" id="KW-1003">Cell membrane</keyword>
<feature type="signal peptide" evidence="6">
    <location>
        <begin position="1"/>
        <end position="16"/>
    </location>
</feature>
<evidence type="ECO:0000256" key="6">
    <source>
        <dbReference type="SAM" id="SignalP"/>
    </source>
</evidence>
<dbReference type="OrthoDB" id="7477935at2759"/>
<organism evidence="7 8">
    <name type="scientific">Frankliniella occidentalis</name>
    <name type="common">Western flower thrips</name>
    <name type="synonym">Euthrips occidentalis</name>
    <dbReference type="NCBI Taxonomy" id="133901"/>
    <lineage>
        <taxon>Eukaryota</taxon>
        <taxon>Metazoa</taxon>
        <taxon>Ecdysozoa</taxon>
        <taxon>Arthropoda</taxon>
        <taxon>Hexapoda</taxon>
        <taxon>Insecta</taxon>
        <taxon>Pterygota</taxon>
        <taxon>Neoptera</taxon>
        <taxon>Paraneoptera</taxon>
        <taxon>Thysanoptera</taxon>
        <taxon>Terebrantia</taxon>
        <taxon>Thripoidea</taxon>
        <taxon>Thripidae</taxon>
        <taxon>Frankliniella</taxon>
    </lineage>
</organism>
<gene>
    <name evidence="8" type="primary">LOC127751864</name>
</gene>
<evidence type="ECO:0000256" key="3">
    <source>
        <dbReference type="ARBA" id="ARBA00022692"/>
    </source>
</evidence>
<keyword evidence="3" id="KW-0812">Transmembrane</keyword>
<evidence type="ECO:0000256" key="1">
    <source>
        <dbReference type="ARBA" id="ARBA00004651"/>
    </source>
</evidence>
<evidence type="ECO:0000256" key="5">
    <source>
        <dbReference type="ARBA" id="ARBA00023136"/>
    </source>
</evidence>
<dbReference type="KEGG" id="foc:127751864"/>
<dbReference type="InterPro" id="IPR013604">
    <property type="entry name" value="7TM_chemorcpt"/>
</dbReference>
<accession>A0A9C6XUX5</accession>
<dbReference type="GeneID" id="127751864"/>
<dbReference type="Pfam" id="PF08395">
    <property type="entry name" value="7tm_7"/>
    <property type="match status" value="1"/>
</dbReference>
<dbReference type="Proteomes" id="UP000504606">
    <property type="component" value="Unplaced"/>
</dbReference>
<keyword evidence="6" id="KW-0732">Signal</keyword>
<reference evidence="8" key="1">
    <citation type="submission" date="2025-08" db="UniProtKB">
        <authorList>
            <consortium name="RefSeq"/>
        </authorList>
    </citation>
    <scope>IDENTIFICATION</scope>
    <source>
        <tissue evidence="8">Whole organism</tissue>
    </source>
</reference>
<evidence type="ECO:0000313" key="8">
    <source>
        <dbReference type="RefSeq" id="XP_052132013.1"/>
    </source>
</evidence>
<sequence>MWILLLALELFELSDRAHEAVTAMHGPVVSALDKLSLDAHDQRFYRAVTLFYKSVSYRPALLSLSGFTSIDRPLFGSIVSLSVTYLVIMVQFRSDTSHPSSS</sequence>
<feature type="chain" id="PRO_5038526699" evidence="6">
    <location>
        <begin position="17"/>
        <end position="102"/>
    </location>
</feature>
<dbReference type="GO" id="GO:0005886">
    <property type="term" value="C:plasma membrane"/>
    <property type="evidence" value="ECO:0007669"/>
    <property type="project" value="UniProtKB-SubCell"/>
</dbReference>
<comment type="subcellular location">
    <subcellularLocation>
        <location evidence="1">Cell membrane</location>
        <topology evidence="1">Multi-pass membrane protein</topology>
    </subcellularLocation>
</comment>
<proteinExistence type="predicted"/>
<keyword evidence="4" id="KW-1133">Transmembrane helix</keyword>
<name>A0A9C6XUX5_FRAOC</name>
<keyword evidence="5" id="KW-0472">Membrane</keyword>
<evidence type="ECO:0000256" key="2">
    <source>
        <dbReference type="ARBA" id="ARBA00022475"/>
    </source>
</evidence>
<evidence type="ECO:0000313" key="7">
    <source>
        <dbReference type="Proteomes" id="UP000504606"/>
    </source>
</evidence>
<dbReference type="RefSeq" id="XP_052132013.1">
    <property type="nucleotide sequence ID" value="XM_052276053.1"/>
</dbReference>
<dbReference type="GO" id="GO:0050909">
    <property type="term" value="P:sensory perception of taste"/>
    <property type="evidence" value="ECO:0007669"/>
    <property type="project" value="InterPro"/>
</dbReference>
<protein>
    <submittedName>
        <fullName evidence="8">Uncharacterized protein LOC127751864</fullName>
    </submittedName>
</protein>
<evidence type="ECO:0000256" key="4">
    <source>
        <dbReference type="ARBA" id="ARBA00022989"/>
    </source>
</evidence>